<protein>
    <submittedName>
        <fullName evidence="1">Uncharacterized protein</fullName>
    </submittedName>
</protein>
<name>A0ABV1APZ1_9FIRM</name>
<accession>A0ABV1APZ1</accession>
<evidence type="ECO:0000313" key="1">
    <source>
        <dbReference type="EMBL" id="MEQ2360244.1"/>
    </source>
</evidence>
<proteinExistence type="predicted"/>
<comment type="caution">
    <text evidence="1">The sequence shown here is derived from an EMBL/GenBank/DDBJ whole genome shotgun (WGS) entry which is preliminary data.</text>
</comment>
<reference evidence="1 2" key="1">
    <citation type="submission" date="2024-03" db="EMBL/GenBank/DDBJ databases">
        <title>Human intestinal bacterial collection.</title>
        <authorList>
            <person name="Pauvert C."/>
            <person name="Hitch T.C.A."/>
            <person name="Clavel T."/>
        </authorList>
    </citation>
    <scope>NUCLEOTIDE SEQUENCE [LARGE SCALE GENOMIC DNA]</scope>
    <source>
        <strain evidence="1 2">CLA-AA-H95</strain>
    </source>
</reference>
<dbReference type="RefSeq" id="WP_264466956.1">
    <property type="nucleotide sequence ID" value="NZ_JBBMEI010000115.1"/>
</dbReference>
<dbReference type="EMBL" id="JBBMEI010000115">
    <property type="protein sequence ID" value="MEQ2360244.1"/>
    <property type="molecule type" value="Genomic_DNA"/>
</dbReference>
<keyword evidence="2" id="KW-1185">Reference proteome</keyword>
<sequence length="41" mass="4898">MESDKVNEENNKEVVLAEYSDKTLHKLIKSGMWKMYCSRDF</sequence>
<gene>
    <name evidence="1" type="ORF">WMO75_18325</name>
</gene>
<organism evidence="1 2">
    <name type="scientific">Blautia intestinihominis</name>
    <dbReference type="NCBI Taxonomy" id="3133152"/>
    <lineage>
        <taxon>Bacteria</taxon>
        <taxon>Bacillati</taxon>
        <taxon>Bacillota</taxon>
        <taxon>Clostridia</taxon>
        <taxon>Lachnospirales</taxon>
        <taxon>Lachnospiraceae</taxon>
        <taxon>Blautia</taxon>
    </lineage>
</organism>
<dbReference type="Proteomes" id="UP001446032">
    <property type="component" value="Unassembled WGS sequence"/>
</dbReference>
<evidence type="ECO:0000313" key="2">
    <source>
        <dbReference type="Proteomes" id="UP001446032"/>
    </source>
</evidence>